<feature type="region of interest" description="Disordered" evidence="3">
    <location>
        <begin position="593"/>
        <end position="621"/>
    </location>
</feature>
<sequence>MNYLTSIAKTWNSLNPATLSGAIDVIVIEDEHGSLYCSPFHVRFGKFQLLRPSQKKVNFKVNGQLTDIHMKLGDGGEAFFVFQTEEPLDRIPDDMMTSPVVSAASSTLSSPLSSPKSEPATLEEDLPEYLDLGGPAENLNKLSSGTSLSLDSPSANLPTSLMRKSRTMSSIRSLSPTRAQKLSKQLTLKNIPTKIDSNGELVLDISGYKSSEQDIKSYDKILKDILKDELGDDVDLKDVVKYDEHGNVRIYSTNNESDSSFEQQTLMSPPSISPSSSSGDLTDGELNLNGPLTSISGSTGNYIKTLRLTSDQLKCLNLKYGANDSEFTVDQSKSTITSRIFLWKYNVPVVISDIDGTITKSDALGHVFNMIGKDWTHPGVAKLFEDIASNGYNIMYLTARSVGLADTTRAYLDGIDQEGVKLPVGPVILSPDRTMAALRREVILKKPEVFKITCLQDLRSLYGNINKTPFYAGFGNRITDALSYRSVDIPSSKIFTINPDGDVHMELLELAGYKSSYIHINELVDHFFPPVRGDKKDDGLNVFTDENFTDTVYWREPIPDLSDTDSESESDPDPESEAAIEGAVKDGLEQTQADNKNLNGGQSQNPANSGQDFNDLLNENGDTVTGEDVDLLIGNLKISDISKQMETADENTFAIDYYSHNNDELIDDELDEYNNTVDDLESEFGDDDGEVDNDNYENDSLDEDDEEDYDENNNDDNIHDEGKYEENTDNDIERELNDESIEGGDLAQREFITAKRQY</sequence>
<dbReference type="GO" id="GO:0008195">
    <property type="term" value="F:phosphatidate phosphatase activity"/>
    <property type="evidence" value="ECO:0007669"/>
    <property type="project" value="TreeGrafter"/>
</dbReference>
<protein>
    <submittedName>
        <fullName evidence="5">Phosphatidate phosphatase</fullName>
    </submittedName>
</protein>
<dbReference type="Pfam" id="PF04571">
    <property type="entry name" value="Lipin_N"/>
    <property type="match status" value="1"/>
</dbReference>
<reference evidence="5 6" key="1">
    <citation type="journal article" date="2023" name="Elife">
        <title>Identification of key yeast species and microbe-microbe interactions impacting larval growth of Drosophila in the wild.</title>
        <authorList>
            <person name="Mure A."/>
            <person name="Sugiura Y."/>
            <person name="Maeda R."/>
            <person name="Honda K."/>
            <person name="Sakurai N."/>
            <person name="Takahashi Y."/>
            <person name="Watada M."/>
            <person name="Katoh T."/>
            <person name="Gotoh A."/>
            <person name="Gotoh Y."/>
            <person name="Taniguchi I."/>
            <person name="Nakamura K."/>
            <person name="Hayashi T."/>
            <person name="Katayama T."/>
            <person name="Uemura T."/>
            <person name="Hattori Y."/>
        </authorList>
    </citation>
    <scope>NUCLEOTIDE SEQUENCE [LARGE SCALE GENOMIC DNA]</scope>
    <source>
        <strain evidence="5 6">SC-9</strain>
    </source>
</reference>
<proteinExistence type="inferred from homology"/>
<dbReference type="Pfam" id="PF24565">
    <property type="entry name" value="Ned1_M"/>
    <property type="match status" value="1"/>
</dbReference>
<dbReference type="InterPro" id="IPR031315">
    <property type="entry name" value="LNS2/PITP"/>
</dbReference>
<feature type="compositionally biased region" description="Acidic residues" evidence="3">
    <location>
        <begin position="679"/>
        <end position="714"/>
    </location>
</feature>
<dbReference type="EMBL" id="BTFZ01000011">
    <property type="protein sequence ID" value="GMM36653.1"/>
    <property type="molecule type" value="Genomic_DNA"/>
</dbReference>
<organism evidence="5 6">
    <name type="scientific">Saccharomycopsis crataegensis</name>
    <dbReference type="NCBI Taxonomy" id="43959"/>
    <lineage>
        <taxon>Eukaryota</taxon>
        <taxon>Fungi</taxon>
        <taxon>Dikarya</taxon>
        <taxon>Ascomycota</taxon>
        <taxon>Saccharomycotina</taxon>
        <taxon>Saccharomycetes</taxon>
        <taxon>Saccharomycopsidaceae</taxon>
        <taxon>Saccharomycopsis</taxon>
    </lineage>
</organism>
<feature type="compositionally biased region" description="Low complexity" evidence="3">
    <location>
        <begin position="268"/>
        <end position="278"/>
    </location>
</feature>
<evidence type="ECO:0000256" key="1">
    <source>
        <dbReference type="ARBA" id="ARBA00005476"/>
    </source>
</evidence>
<feature type="region of interest" description="Disordered" evidence="3">
    <location>
        <begin position="554"/>
        <end position="579"/>
    </location>
</feature>
<dbReference type="Proteomes" id="UP001360560">
    <property type="component" value="Unassembled WGS sequence"/>
</dbReference>
<evidence type="ECO:0000313" key="6">
    <source>
        <dbReference type="Proteomes" id="UP001360560"/>
    </source>
</evidence>
<evidence type="ECO:0000259" key="4">
    <source>
        <dbReference type="SMART" id="SM00775"/>
    </source>
</evidence>
<comment type="similarity">
    <text evidence="1">Belongs to the lipin family.</text>
</comment>
<dbReference type="InterPro" id="IPR057124">
    <property type="entry name" value="Ned1-like_M"/>
</dbReference>
<feature type="domain" description="LNS2/PITP" evidence="4">
    <location>
        <begin position="349"/>
        <end position="506"/>
    </location>
</feature>
<keyword evidence="2" id="KW-0597">Phosphoprotein</keyword>
<dbReference type="PANTHER" id="PTHR12181:SF12">
    <property type="entry name" value="PHOSPHATIDATE PHOSPHATASE"/>
    <property type="match status" value="1"/>
</dbReference>
<dbReference type="GeneID" id="90074628"/>
<dbReference type="InterPro" id="IPR013209">
    <property type="entry name" value="LNS2"/>
</dbReference>
<gene>
    <name evidence="5" type="ORF">DASC09_039780</name>
</gene>
<dbReference type="SUPFAM" id="SSF56784">
    <property type="entry name" value="HAD-like"/>
    <property type="match status" value="1"/>
</dbReference>
<dbReference type="InterPro" id="IPR023214">
    <property type="entry name" value="HAD_sf"/>
</dbReference>
<evidence type="ECO:0000313" key="5">
    <source>
        <dbReference type="EMBL" id="GMM36653.1"/>
    </source>
</evidence>
<dbReference type="InterPro" id="IPR036412">
    <property type="entry name" value="HAD-like_sf"/>
</dbReference>
<dbReference type="PANTHER" id="PTHR12181">
    <property type="entry name" value="LIPIN"/>
    <property type="match status" value="1"/>
</dbReference>
<feature type="region of interest" description="Disordered" evidence="3">
    <location>
        <begin position="251"/>
        <end position="284"/>
    </location>
</feature>
<dbReference type="AlphaFoldDB" id="A0AAV5QPD2"/>
<feature type="compositionally biased region" description="Basic and acidic residues" evidence="3">
    <location>
        <begin position="716"/>
        <end position="737"/>
    </location>
</feature>
<dbReference type="GO" id="GO:0009062">
    <property type="term" value="P:fatty acid catabolic process"/>
    <property type="evidence" value="ECO:0007669"/>
    <property type="project" value="TreeGrafter"/>
</dbReference>
<dbReference type="Gene3D" id="3.40.50.1000">
    <property type="entry name" value="HAD superfamily/HAD-like"/>
    <property type="match status" value="1"/>
</dbReference>
<dbReference type="InterPro" id="IPR007651">
    <property type="entry name" value="Lipin_N"/>
</dbReference>
<dbReference type="FunFam" id="3.40.50.1000:FF:000063">
    <property type="entry name" value="Nuclear elongation and deformation protein"/>
    <property type="match status" value="1"/>
</dbReference>
<dbReference type="RefSeq" id="XP_064853649.1">
    <property type="nucleotide sequence ID" value="XM_064997577.1"/>
</dbReference>
<name>A0AAV5QPD2_9ASCO</name>
<evidence type="ECO:0000256" key="2">
    <source>
        <dbReference type="ARBA" id="ARBA00022553"/>
    </source>
</evidence>
<dbReference type="GO" id="GO:0005634">
    <property type="term" value="C:nucleus"/>
    <property type="evidence" value="ECO:0007669"/>
    <property type="project" value="TreeGrafter"/>
</dbReference>
<evidence type="ECO:0000256" key="3">
    <source>
        <dbReference type="SAM" id="MobiDB-lite"/>
    </source>
</evidence>
<feature type="region of interest" description="Disordered" evidence="3">
    <location>
        <begin position="679"/>
        <end position="746"/>
    </location>
</feature>
<dbReference type="InterPro" id="IPR026058">
    <property type="entry name" value="LIPIN"/>
</dbReference>
<dbReference type="SMART" id="SM00775">
    <property type="entry name" value="LNS2"/>
    <property type="match status" value="1"/>
</dbReference>
<comment type="caution">
    <text evidence="5">The sequence shown here is derived from an EMBL/GenBank/DDBJ whole genome shotgun (WGS) entry which is preliminary data.</text>
</comment>
<keyword evidence="6" id="KW-1185">Reference proteome</keyword>
<feature type="compositionally biased region" description="Polar residues" evidence="3">
    <location>
        <begin position="251"/>
        <end position="267"/>
    </location>
</feature>
<dbReference type="GO" id="GO:0019432">
    <property type="term" value="P:triglyceride biosynthetic process"/>
    <property type="evidence" value="ECO:0007669"/>
    <property type="project" value="TreeGrafter"/>
</dbReference>
<feature type="compositionally biased region" description="Polar residues" evidence="3">
    <location>
        <begin position="593"/>
        <end position="612"/>
    </location>
</feature>
<accession>A0AAV5QPD2</accession>
<dbReference type="Pfam" id="PF08235">
    <property type="entry name" value="LNS2"/>
    <property type="match status" value="1"/>
</dbReference>
<feature type="compositionally biased region" description="Acidic residues" evidence="3">
    <location>
        <begin position="562"/>
        <end position="578"/>
    </location>
</feature>